<feature type="compositionally biased region" description="Basic residues" evidence="1">
    <location>
        <begin position="40"/>
        <end position="58"/>
    </location>
</feature>
<keyword evidence="2" id="KW-0732">Signal</keyword>
<dbReference type="AlphaFoldDB" id="A0A6A6H2L1"/>
<dbReference type="Proteomes" id="UP000800092">
    <property type="component" value="Unassembled WGS sequence"/>
</dbReference>
<name>A0A6A6H2L1_VIRVR</name>
<feature type="region of interest" description="Disordered" evidence="1">
    <location>
        <begin position="27"/>
        <end position="74"/>
    </location>
</feature>
<sequence length="226" mass="25443">MSAIFFTAAAVATWVLGACLVGQWPSKPREEHTETTDRRARPRRQRRVHVISPRRRSRSPSSTRSTSPGRYRHARSRLPKHVTYVAIITLFALATPAWAAVLDGCNPVPELYPDWSARTTSLRSTAVPISEEHDLTPFISTFLYSLKVGPSSADPHRSRSQFKPRFPVYQRFVTKFSFFDQQAGDLTIRTAHEAQDDGIHIAQGLDVFQATTLSQALLQITLEEGR</sequence>
<evidence type="ECO:0000313" key="3">
    <source>
        <dbReference type="EMBL" id="KAF2231910.1"/>
    </source>
</evidence>
<feature type="signal peptide" evidence="2">
    <location>
        <begin position="1"/>
        <end position="17"/>
    </location>
</feature>
<feature type="compositionally biased region" description="Basic and acidic residues" evidence="1">
    <location>
        <begin position="27"/>
        <end position="39"/>
    </location>
</feature>
<gene>
    <name evidence="3" type="ORF">EV356DRAFT_535082</name>
</gene>
<dbReference type="EMBL" id="ML991821">
    <property type="protein sequence ID" value="KAF2231910.1"/>
    <property type="molecule type" value="Genomic_DNA"/>
</dbReference>
<evidence type="ECO:0000313" key="4">
    <source>
        <dbReference type="Proteomes" id="UP000800092"/>
    </source>
</evidence>
<feature type="compositionally biased region" description="Low complexity" evidence="1">
    <location>
        <begin position="59"/>
        <end position="69"/>
    </location>
</feature>
<accession>A0A6A6H2L1</accession>
<protein>
    <submittedName>
        <fullName evidence="3">Uncharacterized protein</fullName>
    </submittedName>
</protein>
<reference evidence="3" key="1">
    <citation type="journal article" date="2020" name="Stud. Mycol.">
        <title>101 Dothideomycetes genomes: a test case for predicting lifestyles and emergence of pathogens.</title>
        <authorList>
            <person name="Haridas S."/>
            <person name="Albert R."/>
            <person name="Binder M."/>
            <person name="Bloem J."/>
            <person name="Labutti K."/>
            <person name="Salamov A."/>
            <person name="Andreopoulos B."/>
            <person name="Baker S."/>
            <person name="Barry K."/>
            <person name="Bills G."/>
            <person name="Bluhm B."/>
            <person name="Cannon C."/>
            <person name="Castanera R."/>
            <person name="Culley D."/>
            <person name="Daum C."/>
            <person name="Ezra D."/>
            <person name="Gonzalez J."/>
            <person name="Henrissat B."/>
            <person name="Kuo A."/>
            <person name="Liang C."/>
            <person name="Lipzen A."/>
            <person name="Lutzoni F."/>
            <person name="Magnuson J."/>
            <person name="Mondo S."/>
            <person name="Nolan M."/>
            <person name="Ohm R."/>
            <person name="Pangilinan J."/>
            <person name="Park H.-J."/>
            <person name="Ramirez L."/>
            <person name="Alfaro M."/>
            <person name="Sun H."/>
            <person name="Tritt A."/>
            <person name="Yoshinaga Y."/>
            <person name="Zwiers L.-H."/>
            <person name="Turgeon B."/>
            <person name="Goodwin S."/>
            <person name="Spatafora J."/>
            <person name="Crous P."/>
            <person name="Grigoriev I."/>
        </authorList>
    </citation>
    <scope>NUCLEOTIDE SEQUENCE</scope>
    <source>
        <strain evidence="3">Tuck. ex Michener</strain>
    </source>
</reference>
<feature type="chain" id="PRO_5025587100" evidence="2">
    <location>
        <begin position="18"/>
        <end position="226"/>
    </location>
</feature>
<keyword evidence="4" id="KW-1185">Reference proteome</keyword>
<evidence type="ECO:0000256" key="1">
    <source>
        <dbReference type="SAM" id="MobiDB-lite"/>
    </source>
</evidence>
<evidence type="ECO:0000256" key="2">
    <source>
        <dbReference type="SAM" id="SignalP"/>
    </source>
</evidence>
<organism evidence="3 4">
    <name type="scientific">Viridothelium virens</name>
    <name type="common">Speckled blister lichen</name>
    <name type="synonym">Trypethelium virens</name>
    <dbReference type="NCBI Taxonomy" id="1048519"/>
    <lineage>
        <taxon>Eukaryota</taxon>
        <taxon>Fungi</taxon>
        <taxon>Dikarya</taxon>
        <taxon>Ascomycota</taxon>
        <taxon>Pezizomycotina</taxon>
        <taxon>Dothideomycetes</taxon>
        <taxon>Dothideomycetes incertae sedis</taxon>
        <taxon>Trypetheliales</taxon>
        <taxon>Trypetheliaceae</taxon>
        <taxon>Viridothelium</taxon>
    </lineage>
</organism>
<proteinExistence type="predicted"/>